<dbReference type="InterPro" id="IPR045017">
    <property type="entry name" value="DECR2-like"/>
</dbReference>
<dbReference type="Gene3D" id="3.40.50.720">
    <property type="entry name" value="NAD(P)-binding Rossmann-like Domain"/>
    <property type="match status" value="1"/>
</dbReference>
<comment type="caution">
    <text evidence="6">The sequence shown here is derived from an EMBL/GenBank/DDBJ whole genome shotgun (WGS) entry which is preliminary data.</text>
</comment>
<dbReference type="AlphaFoldDB" id="A0A8H6ETN0"/>
<dbReference type="InterPro" id="IPR002347">
    <property type="entry name" value="SDR_fam"/>
</dbReference>
<dbReference type="EC" id="1.3.1.124" evidence="3"/>
<dbReference type="GO" id="GO:0008670">
    <property type="term" value="F:2,4-dienoyl-CoA reductase (NADPH) activity"/>
    <property type="evidence" value="ECO:0007669"/>
    <property type="project" value="InterPro"/>
</dbReference>
<dbReference type="PANTHER" id="PTHR43296">
    <property type="entry name" value="PEROXISOMAL 2,4-DIENOYL-COA REDUCTASE"/>
    <property type="match status" value="1"/>
</dbReference>
<keyword evidence="1" id="KW-0521">NADP</keyword>
<evidence type="ECO:0000313" key="7">
    <source>
        <dbReference type="Proteomes" id="UP000568158"/>
    </source>
</evidence>
<organism evidence="6 7">
    <name type="scientific">Dekkera bruxellensis</name>
    <name type="common">Brettanomyces custersii</name>
    <dbReference type="NCBI Taxonomy" id="5007"/>
    <lineage>
        <taxon>Eukaryota</taxon>
        <taxon>Fungi</taxon>
        <taxon>Dikarya</taxon>
        <taxon>Ascomycota</taxon>
        <taxon>Saccharomycotina</taxon>
        <taxon>Pichiomycetes</taxon>
        <taxon>Pichiales</taxon>
        <taxon>Pichiaceae</taxon>
        <taxon>Brettanomyces</taxon>
    </lineage>
</organism>
<sequence length="275" mass="30079">MNITSEDNYATIWQENLFKGKVCLITGGSGDICKEQAKALIRLGCSISIVGRNAKKVKLAVQELGEYKEVDNKANVIGFGNCDVRNFEKIRSAVRDTSERLGKIDFLVCGAAGNFMADFNHLSVNAFKAVIDIDLIGTFNTVKACFEDLKSTKGSIIFISATLHYYGVPFQSHVSAAKSGIDALARSLAVEFGPLGIRGFNRIVQDKKQFSRKIPIQRVGKKSDIANATIFLFSKASSFITGTILVVDGGFWQMGNINTINSYPEMILAKLKSKI</sequence>
<dbReference type="PANTHER" id="PTHR43296:SF2">
    <property type="entry name" value="PEROXISOMAL 2,4-DIENOYL-COA REDUCTASE [(3E)-ENOYL-COA-PRODUCING]"/>
    <property type="match status" value="1"/>
</dbReference>
<evidence type="ECO:0000256" key="1">
    <source>
        <dbReference type="ARBA" id="ARBA00022857"/>
    </source>
</evidence>
<protein>
    <recommendedName>
        <fullName evidence="3">2,4-dienoyl-CoA reductase [(3E)-enoyl-CoA-producing]</fullName>
        <ecNumber evidence="3">1.3.1.124</ecNumber>
    </recommendedName>
</protein>
<dbReference type="Pfam" id="PF13561">
    <property type="entry name" value="adh_short_C2"/>
    <property type="match status" value="1"/>
</dbReference>
<dbReference type="GO" id="GO:0009062">
    <property type="term" value="P:fatty acid catabolic process"/>
    <property type="evidence" value="ECO:0007669"/>
    <property type="project" value="InterPro"/>
</dbReference>
<evidence type="ECO:0000256" key="5">
    <source>
        <dbReference type="ARBA" id="ARBA00048340"/>
    </source>
</evidence>
<gene>
    <name evidence="6" type="ORF">HII12_003452</name>
</gene>
<evidence type="ECO:0000313" key="6">
    <source>
        <dbReference type="EMBL" id="KAF6009906.1"/>
    </source>
</evidence>
<dbReference type="PRINTS" id="PR00081">
    <property type="entry name" value="GDHRDH"/>
</dbReference>
<reference evidence="6 7" key="1">
    <citation type="journal article" date="2020" name="Appl. Microbiol. Biotechnol.">
        <title>Targeted gene deletion in Brettanomyces bruxellensis with an expression-free CRISPR-Cas9 system.</title>
        <authorList>
            <person name="Varela C."/>
            <person name="Bartel C."/>
            <person name="Onetto C."/>
            <person name="Borneman A."/>
        </authorList>
    </citation>
    <scope>NUCLEOTIDE SEQUENCE [LARGE SCALE GENOMIC DNA]</scope>
    <source>
        <strain evidence="6 7">AWRI1613</strain>
    </source>
</reference>
<keyword evidence="2" id="KW-0560">Oxidoreductase</keyword>
<evidence type="ECO:0000256" key="3">
    <source>
        <dbReference type="ARBA" id="ARBA00026117"/>
    </source>
</evidence>
<dbReference type="EMBL" id="JABCYN010000030">
    <property type="protein sequence ID" value="KAF6009906.1"/>
    <property type="molecule type" value="Genomic_DNA"/>
</dbReference>
<dbReference type="SUPFAM" id="SSF51735">
    <property type="entry name" value="NAD(P)-binding Rossmann-fold domains"/>
    <property type="match status" value="1"/>
</dbReference>
<evidence type="ECO:0000256" key="2">
    <source>
        <dbReference type="ARBA" id="ARBA00023002"/>
    </source>
</evidence>
<dbReference type="GO" id="GO:0005777">
    <property type="term" value="C:peroxisome"/>
    <property type="evidence" value="ECO:0007669"/>
    <property type="project" value="TreeGrafter"/>
</dbReference>
<comment type="catalytic activity">
    <reaction evidence="4">
        <text>a (2E,4E)-dienoyl-CoA + NADPH + H(+) = a 4,5-saturated-(3E)-enoyl-CoA + NADP(+)</text>
        <dbReference type="Rhea" id="RHEA:45912"/>
        <dbReference type="ChEBI" id="CHEBI:15378"/>
        <dbReference type="ChEBI" id="CHEBI:57783"/>
        <dbReference type="ChEBI" id="CHEBI:58349"/>
        <dbReference type="ChEBI" id="CHEBI:85101"/>
        <dbReference type="ChEBI" id="CHEBI:85493"/>
        <dbReference type="EC" id="1.3.1.124"/>
    </reaction>
</comment>
<dbReference type="CDD" id="cd05369">
    <property type="entry name" value="TER_DECR_SDR_a"/>
    <property type="match status" value="1"/>
</dbReference>
<dbReference type="Proteomes" id="UP000568158">
    <property type="component" value="Unassembled WGS sequence"/>
</dbReference>
<comment type="catalytic activity">
    <reaction evidence="5">
        <text>a (2E,4Z)-dienoyl-CoA + NADPH + H(+) = a 4,5-saturated-(3E)-enoyl-CoA + NADP(+)</text>
        <dbReference type="Rhea" id="RHEA:61892"/>
        <dbReference type="ChEBI" id="CHEBI:15378"/>
        <dbReference type="ChEBI" id="CHEBI:57783"/>
        <dbReference type="ChEBI" id="CHEBI:58349"/>
        <dbReference type="ChEBI" id="CHEBI:85099"/>
        <dbReference type="ChEBI" id="CHEBI:85493"/>
        <dbReference type="EC" id="1.3.1.124"/>
    </reaction>
</comment>
<dbReference type="InterPro" id="IPR036291">
    <property type="entry name" value="NAD(P)-bd_dom_sf"/>
</dbReference>
<evidence type="ECO:0000256" key="4">
    <source>
        <dbReference type="ARBA" id="ARBA00048009"/>
    </source>
</evidence>
<accession>A0A8H6ETN0</accession>
<name>A0A8H6ETN0_DEKBR</name>
<proteinExistence type="predicted"/>